<protein>
    <submittedName>
        <fullName evidence="1">Uncharacterized protein</fullName>
    </submittedName>
</protein>
<accession>A0A9P7VY25</accession>
<dbReference type="EMBL" id="MU250530">
    <property type="protein sequence ID" value="KAG7448319.1"/>
    <property type="molecule type" value="Genomic_DNA"/>
</dbReference>
<dbReference type="OrthoDB" id="3031097at2759"/>
<dbReference type="AlphaFoldDB" id="A0A9P7VY25"/>
<gene>
    <name evidence="1" type="ORF">BT62DRAFT_930409</name>
</gene>
<comment type="caution">
    <text evidence="1">The sequence shown here is derived from an EMBL/GenBank/DDBJ whole genome shotgun (WGS) entry which is preliminary data.</text>
</comment>
<keyword evidence="2" id="KW-1185">Reference proteome</keyword>
<proteinExistence type="predicted"/>
<name>A0A9P7VY25_9AGAR</name>
<dbReference type="Proteomes" id="UP000812287">
    <property type="component" value="Unassembled WGS sequence"/>
</dbReference>
<evidence type="ECO:0000313" key="2">
    <source>
        <dbReference type="Proteomes" id="UP000812287"/>
    </source>
</evidence>
<organism evidence="1 2">
    <name type="scientific">Guyanagaster necrorhizus</name>
    <dbReference type="NCBI Taxonomy" id="856835"/>
    <lineage>
        <taxon>Eukaryota</taxon>
        <taxon>Fungi</taxon>
        <taxon>Dikarya</taxon>
        <taxon>Basidiomycota</taxon>
        <taxon>Agaricomycotina</taxon>
        <taxon>Agaricomycetes</taxon>
        <taxon>Agaricomycetidae</taxon>
        <taxon>Agaricales</taxon>
        <taxon>Marasmiineae</taxon>
        <taxon>Physalacriaceae</taxon>
        <taxon>Guyanagaster</taxon>
    </lineage>
</organism>
<reference evidence="1" key="1">
    <citation type="submission" date="2020-11" db="EMBL/GenBank/DDBJ databases">
        <title>Adaptations for nitrogen fixation in a non-lichenized fungal sporocarp promotes dispersal by wood-feeding termites.</title>
        <authorList>
            <consortium name="DOE Joint Genome Institute"/>
            <person name="Koch R.A."/>
            <person name="Yoon G."/>
            <person name="Arayal U."/>
            <person name="Lail K."/>
            <person name="Amirebrahimi M."/>
            <person name="Labutti K."/>
            <person name="Lipzen A."/>
            <person name="Riley R."/>
            <person name="Barry K."/>
            <person name="Henrissat B."/>
            <person name="Grigoriev I.V."/>
            <person name="Herr J.R."/>
            <person name="Aime M.C."/>
        </authorList>
    </citation>
    <scope>NUCLEOTIDE SEQUENCE</scope>
    <source>
        <strain evidence="1">MCA 3950</strain>
    </source>
</reference>
<dbReference type="RefSeq" id="XP_043041819.1">
    <property type="nucleotide sequence ID" value="XM_043185921.1"/>
</dbReference>
<evidence type="ECO:0000313" key="1">
    <source>
        <dbReference type="EMBL" id="KAG7448319.1"/>
    </source>
</evidence>
<dbReference type="GeneID" id="66108218"/>
<sequence length="288" mass="32369">MLCMVLITGLMYRRTTGKSPLKTCVGLQQPVPSLVQTSPGIPLRARRSYGRQGTIEPPSLTDILGIFIGMVYSPRIVLKAAEVHHPAAPWDVQKDPIVGHNTVLIGQHIGPDEHMFDAPVQHPGIWNRRSDPVDGRMAIEQRIGPDTQFLGKRGYSASTWDNEIVWPDDPQHIRLNGSFYAMQEHPDVTEGIQDDLTVWRSAAMVATQRVRSDTQLLEMQRLPSVSWNAQNRRMIWQANTRIIGQRKVIGGLFFKGANETNIWAPQGDSLLEYPSDRRSVPQGHRGVF</sequence>